<comment type="subunit">
    <text evidence="2">Binds calmodulin. Interacts with NDUFAF3.</text>
</comment>
<feature type="region of interest" description="Disordered" evidence="4">
    <location>
        <begin position="17"/>
        <end position="40"/>
    </location>
</feature>
<feature type="region of interest" description="Disordered" evidence="4">
    <location>
        <begin position="70"/>
        <end position="94"/>
    </location>
</feature>
<evidence type="ECO:0000256" key="4">
    <source>
        <dbReference type="SAM" id="MobiDB-lite"/>
    </source>
</evidence>
<dbReference type="PANTHER" id="PTHR13338">
    <property type="entry name" value="UPF0240 PROTEIN"/>
    <property type="match status" value="1"/>
</dbReference>
<evidence type="ECO:0000313" key="6">
    <source>
        <dbReference type="Proteomes" id="UP000234681"/>
    </source>
</evidence>
<accession>A6IIH0</accession>
<dbReference type="GO" id="GO:0032981">
    <property type="term" value="P:mitochondrial respiratory chain complex I assembly"/>
    <property type="evidence" value="ECO:0007669"/>
    <property type="project" value="InterPro"/>
</dbReference>
<dbReference type="InterPro" id="IPR009622">
    <property type="entry name" value="NDUFAF4"/>
</dbReference>
<evidence type="ECO:0000313" key="5">
    <source>
        <dbReference type="EMBL" id="EDL98538.1"/>
    </source>
</evidence>
<name>A6IIH0_RAT</name>
<dbReference type="PANTHER" id="PTHR13338:SF4">
    <property type="entry name" value="NADH DEHYDROGENASE [UBIQUINONE] 1 ALPHA SUBCOMPLEX ASSEMBLY FACTOR 4"/>
    <property type="match status" value="1"/>
</dbReference>
<dbReference type="AlphaFoldDB" id="A6IIH0"/>
<dbReference type="Proteomes" id="UP000234681">
    <property type="component" value="Chromosome 5"/>
</dbReference>
<dbReference type="EMBL" id="CH473962">
    <property type="protein sequence ID" value="EDL98538.1"/>
    <property type="molecule type" value="Genomic_DNA"/>
</dbReference>
<evidence type="ECO:0000256" key="2">
    <source>
        <dbReference type="ARBA" id="ARBA00011265"/>
    </source>
</evidence>
<evidence type="ECO:0000256" key="3">
    <source>
        <dbReference type="ARBA" id="ARBA00021777"/>
    </source>
</evidence>
<protein>
    <recommendedName>
        <fullName evidence="3">NADH dehydrogenase [ubiquinone] 1 alpha subcomplex assembly factor 4</fullName>
    </recommendedName>
</protein>
<gene>
    <name evidence="5" type="primary">Hrpap20</name>
    <name evidence="5" type="ORF">rCG_54813</name>
</gene>
<comment type="similarity">
    <text evidence="1">Belongs to the NDUFAF4 family.</text>
</comment>
<proteinExistence type="inferred from homology"/>
<dbReference type="Pfam" id="PF06784">
    <property type="entry name" value="UPF0240"/>
    <property type="match status" value="1"/>
</dbReference>
<dbReference type="GO" id="GO:0005739">
    <property type="term" value="C:mitochondrion"/>
    <property type="evidence" value="ECO:0007669"/>
    <property type="project" value="GOC"/>
</dbReference>
<reference evidence="6" key="1">
    <citation type="submission" date="2005-09" db="EMBL/GenBank/DDBJ databases">
        <authorList>
            <person name="Mural R.J."/>
            <person name="Li P.W."/>
            <person name="Adams M.D."/>
            <person name="Amanatides P.G."/>
            <person name="Baden-Tillson H."/>
            <person name="Barnstead M."/>
            <person name="Chin S.H."/>
            <person name="Dew I."/>
            <person name="Evans C.A."/>
            <person name="Ferriera S."/>
            <person name="Flanigan M."/>
            <person name="Fosler C."/>
            <person name="Glodek A."/>
            <person name="Gu Z."/>
            <person name="Holt R.A."/>
            <person name="Jennings D."/>
            <person name="Kraft C.L."/>
            <person name="Lu F."/>
            <person name="Nguyen T."/>
            <person name="Nusskern D.R."/>
            <person name="Pfannkoch C.M."/>
            <person name="Sitter C."/>
            <person name="Sutton G.G."/>
            <person name="Venter J.C."/>
            <person name="Wang Z."/>
            <person name="Woodage T."/>
            <person name="Zheng X.H."/>
            <person name="Zhong F."/>
        </authorList>
    </citation>
    <scope>NUCLEOTIDE SEQUENCE [LARGE SCALE GENOMIC DNA]</scope>
    <source>
        <strain>BN</strain>
        <strain evidence="6">Sprague-Dawley</strain>
    </source>
</reference>
<sequence length="94" mass="10236">MGARMTRAFRNFNVEKRAEQEISKRKPSMAPKHPSTRSLLQEHLSRECGPFQASGDIEVVPARAPVVAAARNPRAQGSPCSLPGSAQDARRVSP</sequence>
<evidence type="ECO:0000256" key="1">
    <source>
        <dbReference type="ARBA" id="ARBA00010698"/>
    </source>
</evidence>
<organism evidence="5 6">
    <name type="scientific">Rattus norvegicus</name>
    <name type="common">Rat</name>
    <dbReference type="NCBI Taxonomy" id="10116"/>
    <lineage>
        <taxon>Eukaryota</taxon>
        <taxon>Metazoa</taxon>
        <taxon>Chordata</taxon>
        <taxon>Craniata</taxon>
        <taxon>Vertebrata</taxon>
        <taxon>Euteleostomi</taxon>
        <taxon>Mammalia</taxon>
        <taxon>Eutheria</taxon>
        <taxon>Euarchontoglires</taxon>
        <taxon>Glires</taxon>
        <taxon>Rodentia</taxon>
        <taxon>Myomorpha</taxon>
        <taxon>Muroidea</taxon>
        <taxon>Muridae</taxon>
        <taxon>Murinae</taxon>
        <taxon>Rattus</taxon>
    </lineage>
</organism>